<comment type="similarity">
    <text evidence="5">Belongs to the cyclophilin-type PPIase family. PPIL2 subfamily.</text>
</comment>
<dbReference type="PANTHER" id="PTHR45625:SF1">
    <property type="entry name" value="RING-TYPE E3 UBIQUITIN-PROTEIN LIGASE PPIL2"/>
    <property type="match status" value="1"/>
</dbReference>
<dbReference type="SUPFAM" id="SSF50891">
    <property type="entry name" value="Cyclophilin-like"/>
    <property type="match status" value="1"/>
</dbReference>
<keyword evidence="9 13" id="KW-0413">Isomerase</keyword>
<dbReference type="Proteomes" id="UP001150569">
    <property type="component" value="Unassembled WGS sequence"/>
</dbReference>
<evidence type="ECO:0000256" key="1">
    <source>
        <dbReference type="ARBA" id="ARBA00000900"/>
    </source>
</evidence>
<dbReference type="GO" id="GO:0000209">
    <property type="term" value="P:protein polyubiquitination"/>
    <property type="evidence" value="ECO:0007669"/>
    <property type="project" value="TreeGrafter"/>
</dbReference>
<dbReference type="EMBL" id="JANBPT010000220">
    <property type="protein sequence ID" value="KAJ1925507.1"/>
    <property type="molecule type" value="Genomic_DNA"/>
</dbReference>
<dbReference type="PANTHER" id="PTHR45625">
    <property type="entry name" value="PEPTIDYL-PROLYL CIS-TRANS ISOMERASE-RELATED"/>
    <property type="match status" value="1"/>
</dbReference>
<evidence type="ECO:0000256" key="4">
    <source>
        <dbReference type="ARBA" id="ARBA00004123"/>
    </source>
</evidence>
<dbReference type="CDD" id="cd01923">
    <property type="entry name" value="cyclophilin_RING"/>
    <property type="match status" value="1"/>
</dbReference>
<evidence type="ECO:0000256" key="10">
    <source>
        <dbReference type="ARBA" id="ARBA00023242"/>
    </source>
</evidence>
<dbReference type="InterPro" id="IPR044666">
    <property type="entry name" value="Cyclophilin_A-like"/>
</dbReference>
<dbReference type="Gene3D" id="2.40.100.10">
    <property type="entry name" value="Cyclophilin-like"/>
    <property type="match status" value="1"/>
</dbReference>
<reference evidence="13" key="1">
    <citation type="submission" date="2022-07" db="EMBL/GenBank/DDBJ databases">
        <title>Phylogenomic reconstructions and comparative analyses of Kickxellomycotina fungi.</title>
        <authorList>
            <person name="Reynolds N.K."/>
            <person name="Stajich J.E."/>
            <person name="Barry K."/>
            <person name="Grigoriev I.V."/>
            <person name="Crous P."/>
            <person name="Smith M.E."/>
        </authorList>
    </citation>
    <scope>NUCLEOTIDE SEQUENCE</scope>
    <source>
        <strain evidence="13">RSA 861</strain>
    </source>
</reference>
<evidence type="ECO:0000256" key="7">
    <source>
        <dbReference type="ARBA" id="ARBA00022786"/>
    </source>
</evidence>
<comment type="caution">
    <text evidence="13">The sequence shown here is derived from an EMBL/GenBank/DDBJ whole genome shotgun (WGS) entry which is preliminary data.</text>
</comment>
<comment type="function">
    <text evidence="3">May catalyze the cis-trans isomerization of proline imidic peptide bonds in oligopeptides thereby assisting the folding of proteins. May also function as a chaperone, playing a role in intracellular transport of proteins. May also have a protein ubiquitin ligase activity acting as an E3 ubiquitin protein ligase or as a ubiquitin-ubiquitin ligase promoting elongation of ubiquitin chains on proteins.</text>
</comment>
<gene>
    <name evidence="13" type="primary">cyp8_2</name>
    <name evidence="13" type="ORF">IWQ60_004519</name>
</gene>
<feature type="region of interest" description="Disordered" evidence="11">
    <location>
        <begin position="276"/>
        <end position="310"/>
    </location>
</feature>
<evidence type="ECO:0000256" key="2">
    <source>
        <dbReference type="ARBA" id="ARBA00000971"/>
    </source>
</evidence>
<accession>A0A9W8ADI8</accession>
<dbReference type="FunFam" id="2.40.100.10:FF:000014">
    <property type="entry name" value="Peptidyl-prolyl cis-trans isomerase cyp65"/>
    <property type="match status" value="1"/>
</dbReference>
<proteinExistence type="inferred from homology"/>
<sequence length="310" mass="34177">MADRTTKFSTGRAAASFTSTSLTPVVVNEGARLNEEEVMFEAVKGKGLVRMQTNLGDLDFELQCELAPRTCYNFMQLSKTGYYRKVPFHRSIKHFMIQGGDPTGTGRGGESIWKGEFADEIKNKLSHDSRGVLSMANHGPNTNSSQFFVTYRPCKHLDGKHTVFGKVVAGLSTLDAMETRLTDAATERPLEEIRIIDCKVLEDPFEDYRQRQARKQQYRQQSAEGSAELRKRKQEETTTWFGTKVGGSTAGSSGCGGGPIRVGKYLAAKRKAVAQADPAQKAKAAADITPTGPTKKSRPEGYQFGNFGNW</sequence>
<feature type="compositionally biased region" description="Gly residues" evidence="11">
    <location>
        <begin position="244"/>
        <end position="254"/>
    </location>
</feature>
<evidence type="ECO:0000256" key="11">
    <source>
        <dbReference type="SAM" id="MobiDB-lite"/>
    </source>
</evidence>
<dbReference type="EC" id="5.2.1.8" evidence="13"/>
<feature type="region of interest" description="Disordered" evidence="11">
    <location>
        <begin position="212"/>
        <end position="254"/>
    </location>
</feature>
<dbReference type="AlphaFoldDB" id="A0A9W8ADI8"/>
<keyword evidence="7" id="KW-0833">Ubl conjugation pathway</keyword>
<dbReference type="GO" id="GO:0061630">
    <property type="term" value="F:ubiquitin protein ligase activity"/>
    <property type="evidence" value="ECO:0007669"/>
    <property type="project" value="UniProtKB-EC"/>
</dbReference>
<dbReference type="PROSITE" id="PS00170">
    <property type="entry name" value="CSA_PPIASE_1"/>
    <property type="match status" value="1"/>
</dbReference>
<feature type="compositionally biased region" description="Low complexity" evidence="11">
    <location>
        <begin position="276"/>
        <end position="287"/>
    </location>
</feature>
<keyword evidence="14" id="KW-1185">Reference proteome</keyword>
<dbReference type="PRINTS" id="PR00153">
    <property type="entry name" value="CSAPPISMRASE"/>
</dbReference>
<evidence type="ECO:0000256" key="5">
    <source>
        <dbReference type="ARBA" id="ARBA00007930"/>
    </source>
</evidence>
<dbReference type="InterPro" id="IPR020892">
    <property type="entry name" value="Cyclophilin-type_PPIase_CS"/>
</dbReference>
<dbReference type="GO" id="GO:0006457">
    <property type="term" value="P:protein folding"/>
    <property type="evidence" value="ECO:0007669"/>
    <property type="project" value="InterPro"/>
</dbReference>
<comment type="catalytic activity">
    <reaction evidence="1">
        <text>S-ubiquitinyl-[E2 ubiquitin-conjugating enzyme]-L-cysteine + [acceptor protein]-L-lysine = [E2 ubiquitin-conjugating enzyme]-L-cysteine + N(6)-ubiquitinyl-[acceptor protein]-L-lysine.</text>
        <dbReference type="EC" id="2.3.2.27"/>
    </reaction>
</comment>
<dbReference type="OrthoDB" id="407558at2759"/>
<feature type="compositionally biased region" description="Basic and acidic residues" evidence="11">
    <location>
        <begin position="227"/>
        <end position="236"/>
    </location>
</feature>
<dbReference type="GO" id="GO:0003755">
    <property type="term" value="F:peptidyl-prolyl cis-trans isomerase activity"/>
    <property type="evidence" value="ECO:0007669"/>
    <property type="project" value="UniProtKB-KW"/>
</dbReference>
<protein>
    <submittedName>
        <fullName evidence="13">Cyclophilin peptidyl-prolyl cis-trans isomerase Cyp8</fullName>
        <ecNumber evidence="13">5.2.1.8</ecNumber>
    </submittedName>
</protein>
<comment type="subcellular location">
    <subcellularLocation>
        <location evidence="4">Nucleus</location>
    </subcellularLocation>
</comment>
<evidence type="ECO:0000256" key="3">
    <source>
        <dbReference type="ARBA" id="ARBA00003697"/>
    </source>
</evidence>
<evidence type="ECO:0000259" key="12">
    <source>
        <dbReference type="PROSITE" id="PS50072"/>
    </source>
</evidence>
<evidence type="ECO:0000256" key="6">
    <source>
        <dbReference type="ARBA" id="ARBA00022679"/>
    </source>
</evidence>
<evidence type="ECO:0000256" key="9">
    <source>
        <dbReference type="ARBA" id="ARBA00023235"/>
    </source>
</evidence>
<name>A0A9W8ADI8_9FUNG</name>
<dbReference type="Pfam" id="PF00160">
    <property type="entry name" value="Pro_isomerase"/>
    <property type="match status" value="1"/>
</dbReference>
<dbReference type="InterPro" id="IPR029000">
    <property type="entry name" value="Cyclophilin-like_dom_sf"/>
</dbReference>
<evidence type="ECO:0000313" key="14">
    <source>
        <dbReference type="Proteomes" id="UP001150569"/>
    </source>
</evidence>
<evidence type="ECO:0000256" key="8">
    <source>
        <dbReference type="ARBA" id="ARBA00023110"/>
    </source>
</evidence>
<dbReference type="PROSITE" id="PS50072">
    <property type="entry name" value="CSA_PPIASE_2"/>
    <property type="match status" value="1"/>
</dbReference>
<evidence type="ECO:0000313" key="13">
    <source>
        <dbReference type="EMBL" id="KAJ1925507.1"/>
    </source>
</evidence>
<keyword evidence="10" id="KW-0539">Nucleus</keyword>
<dbReference type="GO" id="GO:0071013">
    <property type="term" value="C:catalytic step 2 spliceosome"/>
    <property type="evidence" value="ECO:0007669"/>
    <property type="project" value="TreeGrafter"/>
</dbReference>
<comment type="catalytic activity">
    <reaction evidence="2">
        <text>[protein]-peptidylproline (omega=180) = [protein]-peptidylproline (omega=0)</text>
        <dbReference type="Rhea" id="RHEA:16237"/>
        <dbReference type="Rhea" id="RHEA-COMP:10747"/>
        <dbReference type="Rhea" id="RHEA-COMP:10748"/>
        <dbReference type="ChEBI" id="CHEBI:83833"/>
        <dbReference type="ChEBI" id="CHEBI:83834"/>
        <dbReference type="EC" id="5.2.1.8"/>
    </reaction>
</comment>
<dbReference type="InterPro" id="IPR002130">
    <property type="entry name" value="Cyclophilin-type_PPIase_dom"/>
</dbReference>
<feature type="domain" description="PPIase cyclophilin-type" evidence="12">
    <location>
        <begin position="52"/>
        <end position="200"/>
    </location>
</feature>
<keyword evidence="6" id="KW-0808">Transferase</keyword>
<keyword evidence="8" id="KW-0697">Rotamase</keyword>
<organism evidence="13 14">
    <name type="scientific">Tieghemiomyces parasiticus</name>
    <dbReference type="NCBI Taxonomy" id="78921"/>
    <lineage>
        <taxon>Eukaryota</taxon>
        <taxon>Fungi</taxon>
        <taxon>Fungi incertae sedis</taxon>
        <taxon>Zoopagomycota</taxon>
        <taxon>Kickxellomycotina</taxon>
        <taxon>Dimargaritomycetes</taxon>
        <taxon>Dimargaritales</taxon>
        <taxon>Dimargaritaceae</taxon>
        <taxon>Tieghemiomyces</taxon>
    </lineage>
</organism>